<dbReference type="Proteomes" id="UP000800235">
    <property type="component" value="Unassembled WGS sequence"/>
</dbReference>
<proteinExistence type="predicted"/>
<evidence type="ECO:0000313" key="2">
    <source>
        <dbReference type="EMBL" id="KAF2431760.1"/>
    </source>
</evidence>
<feature type="compositionally biased region" description="Gly residues" evidence="1">
    <location>
        <begin position="83"/>
        <end position="106"/>
    </location>
</feature>
<feature type="compositionally biased region" description="Gly residues" evidence="1">
    <location>
        <begin position="52"/>
        <end position="68"/>
    </location>
</feature>
<protein>
    <submittedName>
        <fullName evidence="2">Uncharacterized protein</fullName>
    </submittedName>
</protein>
<evidence type="ECO:0000313" key="3">
    <source>
        <dbReference type="Proteomes" id="UP000800235"/>
    </source>
</evidence>
<keyword evidence="3" id="KW-1185">Reference proteome</keyword>
<evidence type="ECO:0000256" key="1">
    <source>
        <dbReference type="SAM" id="MobiDB-lite"/>
    </source>
</evidence>
<dbReference type="AlphaFoldDB" id="A0A9P4NU83"/>
<sequence>MYNSRCPCGMMRCPKQELHERAVEYWEMLDRGDVEGAEMLWAEMRMSRGRSSGRGQGGRGGSSARGGGYGDYGGGYGGGYSGGTEGGGGGYAGGREGGGGGNGGGREGGRGGRLLTLDLDKNNGNTSRSS</sequence>
<name>A0A9P4NU83_9PEZI</name>
<feature type="region of interest" description="Disordered" evidence="1">
    <location>
        <begin position="47"/>
        <end position="68"/>
    </location>
</feature>
<dbReference type="EMBL" id="MU007030">
    <property type="protein sequence ID" value="KAF2431760.1"/>
    <property type="molecule type" value="Genomic_DNA"/>
</dbReference>
<gene>
    <name evidence="2" type="ORF">EJ08DRAFT_659764</name>
</gene>
<comment type="caution">
    <text evidence="2">The sequence shown here is derived from an EMBL/GenBank/DDBJ whole genome shotgun (WGS) entry which is preliminary data.</text>
</comment>
<reference evidence="2" key="1">
    <citation type="journal article" date="2020" name="Stud. Mycol.">
        <title>101 Dothideomycetes genomes: a test case for predicting lifestyles and emergence of pathogens.</title>
        <authorList>
            <person name="Haridas S."/>
            <person name="Albert R."/>
            <person name="Binder M."/>
            <person name="Bloem J."/>
            <person name="Labutti K."/>
            <person name="Salamov A."/>
            <person name="Andreopoulos B."/>
            <person name="Baker S."/>
            <person name="Barry K."/>
            <person name="Bills G."/>
            <person name="Bluhm B."/>
            <person name="Cannon C."/>
            <person name="Castanera R."/>
            <person name="Culley D."/>
            <person name="Daum C."/>
            <person name="Ezra D."/>
            <person name="Gonzalez J."/>
            <person name="Henrissat B."/>
            <person name="Kuo A."/>
            <person name="Liang C."/>
            <person name="Lipzen A."/>
            <person name="Lutzoni F."/>
            <person name="Magnuson J."/>
            <person name="Mondo S."/>
            <person name="Nolan M."/>
            <person name="Ohm R."/>
            <person name="Pangilinan J."/>
            <person name="Park H.-J."/>
            <person name="Ramirez L."/>
            <person name="Alfaro M."/>
            <person name="Sun H."/>
            <person name="Tritt A."/>
            <person name="Yoshinaga Y."/>
            <person name="Zwiers L.-H."/>
            <person name="Turgeon B."/>
            <person name="Goodwin S."/>
            <person name="Spatafora J."/>
            <person name="Crous P."/>
            <person name="Grigoriev I."/>
        </authorList>
    </citation>
    <scope>NUCLEOTIDE SEQUENCE</scope>
    <source>
        <strain evidence="2">CBS 130266</strain>
    </source>
</reference>
<accession>A0A9P4NU83</accession>
<organism evidence="2 3">
    <name type="scientific">Tothia fuscella</name>
    <dbReference type="NCBI Taxonomy" id="1048955"/>
    <lineage>
        <taxon>Eukaryota</taxon>
        <taxon>Fungi</taxon>
        <taxon>Dikarya</taxon>
        <taxon>Ascomycota</taxon>
        <taxon>Pezizomycotina</taxon>
        <taxon>Dothideomycetes</taxon>
        <taxon>Pleosporomycetidae</taxon>
        <taxon>Venturiales</taxon>
        <taxon>Cylindrosympodiaceae</taxon>
        <taxon>Tothia</taxon>
    </lineage>
</organism>
<feature type="region of interest" description="Disordered" evidence="1">
    <location>
        <begin position="83"/>
        <end position="130"/>
    </location>
</feature>